<evidence type="ECO:0008006" key="3">
    <source>
        <dbReference type="Google" id="ProtNLM"/>
    </source>
</evidence>
<dbReference type="EMBL" id="JALLPJ020001363">
    <property type="protein sequence ID" value="KAL3767464.1"/>
    <property type="molecule type" value="Genomic_DNA"/>
</dbReference>
<protein>
    <recommendedName>
        <fullName evidence="3">Methyltransferase domain-containing protein</fullName>
    </recommendedName>
</protein>
<evidence type="ECO:0000313" key="2">
    <source>
        <dbReference type="Proteomes" id="UP001530400"/>
    </source>
</evidence>
<dbReference type="PANTHER" id="PTHR37909">
    <property type="entry name" value="S-ADENOSYL-L-METHIONINE-DEPENDENT METHYLTRANSFERASES SUPERFAMILY PROTEIN"/>
    <property type="match status" value="1"/>
</dbReference>
<name>A0ABD3MU25_9STRA</name>
<dbReference type="PANTHER" id="PTHR37909:SF1">
    <property type="entry name" value="S-ADENOSYL-L-METHIONINE-DEPENDENT METHYLTRANSFERASES SUPERFAMILY PROTEIN"/>
    <property type="match status" value="1"/>
</dbReference>
<dbReference type="Pfam" id="PF13578">
    <property type="entry name" value="Methyltransf_24"/>
    <property type="match status" value="1"/>
</dbReference>
<gene>
    <name evidence="1" type="ORF">ACHAWO_004770</name>
</gene>
<dbReference type="Proteomes" id="UP001530400">
    <property type="component" value="Unassembled WGS sequence"/>
</dbReference>
<dbReference type="SUPFAM" id="SSF53335">
    <property type="entry name" value="S-adenosyl-L-methionine-dependent methyltransferases"/>
    <property type="match status" value="1"/>
</dbReference>
<sequence>MGAKSPNTHSLLGRPRRLTAISKCYRVFSMCALIAVIVWNHQMYQSSSSDNKANIRTLENKSSCPSLMHGKGVPTFKTRNDIAAILNNEPGFHRGVELGVQHGHFSLHTLTNWPNCDEYHLVDLWGHQENYHDYANRDDAKQEEIYQGAMKRLKGVQDRIHVCRNYTTVCVKNFQDGYFDFIYVDARHDFKGVWEDMVAYWPKLRVGGIMAGHDYVTNDDGPLPRQDWSKNYDGTIDETGTVVKGAVDKFAESVCRQVTVSYREGSWNSWAIRK</sequence>
<dbReference type="AlphaFoldDB" id="A0ABD3MU25"/>
<organism evidence="1 2">
    <name type="scientific">Cyclotella atomus</name>
    <dbReference type="NCBI Taxonomy" id="382360"/>
    <lineage>
        <taxon>Eukaryota</taxon>
        <taxon>Sar</taxon>
        <taxon>Stramenopiles</taxon>
        <taxon>Ochrophyta</taxon>
        <taxon>Bacillariophyta</taxon>
        <taxon>Coscinodiscophyceae</taxon>
        <taxon>Thalassiosirophycidae</taxon>
        <taxon>Stephanodiscales</taxon>
        <taxon>Stephanodiscaceae</taxon>
        <taxon>Cyclotella</taxon>
    </lineage>
</organism>
<evidence type="ECO:0000313" key="1">
    <source>
        <dbReference type="EMBL" id="KAL3767464.1"/>
    </source>
</evidence>
<accession>A0ABD3MU25</accession>
<proteinExistence type="predicted"/>
<keyword evidence="2" id="KW-1185">Reference proteome</keyword>
<dbReference type="Gene3D" id="3.40.50.150">
    <property type="entry name" value="Vaccinia Virus protein VP39"/>
    <property type="match status" value="1"/>
</dbReference>
<dbReference type="InterPro" id="IPR029063">
    <property type="entry name" value="SAM-dependent_MTases_sf"/>
</dbReference>
<comment type="caution">
    <text evidence="1">The sequence shown here is derived from an EMBL/GenBank/DDBJ whole genome shotgun (WGS) entry which is preliminary data.</text>
</comment>
<reference evidence="1 2" key="1">
    <citation type="submission" date="2024-10" db="EMBL/GenBank/DDBJ databases">
        <title>Updated reference genomes for cyclostephanoid diatoms.</title>
        <authorList>
            <person name="Roberts W.R."/>
            <person name="Alverson A.J."/>
        </authorList>
    </citation>
    <scope>NUCLEOTIDE SEQUENCE [LARGE SCALE GENOMIC DNA]</scope>
    <source>
        <strain evidence="1 2">AJA010-31</strain>
    </source>
</reference>